<sequence length="175" mass="19293">MPEDLTPNHARTGPRRTNNLILAAQSPHSGRSRPQSCCRWAPGYAPNISCCCTRGQFHGTGVPPAAETSKRAWTGWRQILKRECVPYGKAARGFQTIGDDEKLVPRIRQLDSSLQFPDDSRILSIILCFVKSPGRNAAVGSLDGEDRRRGDRQAWSCRGGARHWGWSTAPPRGGD</sequence>
<comment type="caution">
    <text evidence="1">The sequence shown here is derived from an EMBL/GenBank/DDBJ whole genome shotgun (WGS) entry which is preliminary data.</text>
</comment>
<keyword evidence="2" id="KW-1185">Reference proteome</keyword>
<proteinExistence type="predicted"/>
<dbReference type="EMBL" id="CM029037">
    <property type="protein sequence ID" value="KAG2659816.1"/>
    <property type="molecule type" value="Genomic_DNA"/>
</dbReference>
<evidence type="ECO:0000313" key="1">
    <source>
        <dbReference type="EMBL" id="KAG2659816.1"/>
    </source>
</evidence>
<dbReference type="Proteomes" id="UP000823388">
    <property type="component" value="Chromosome 1K"/>
</dbReference>
<reference evidence="1" key="1">
    <citation type="submission" date="2020-05" db="EMBL/GenBank/DDBJ databases">
        <title>WGS assembly of Panicum virgatum.</title>
        <authorList>
            <person name="Lovell J.T."/>
            <person name="Jenkins J."/>
            <person name="Shu S."/>
            <person name="Juenger T.E."/>
            <person name="Schmutz J."/>
        </authorList>
    </citation>
    <scope>NUCLEOTIDE SEQUENCE</scope>
    <source>
        <strain evidence="1">AP13</strain>
    </source>
</reference>
<accession>A0A8T0XP00</accession>
<evidence type="ECO:0000313" key="2">
    <source>
        <dbReference type="Proteomes" id="UP000823388"/>
    </source>
</evidence>
<name>A0A8T0XP00_PANVG</name>
<dbReference type="AlphaFoldDB" id="A0A8T0XP00"/>
<protein>
    <submittedName>
        <fullName evidence="1">Uncharacterized protein</fullName>
    </submittedName>
</protein>
<organism evidence="1 2">
    <name type="scientific">Panicum virgatum</name>
    <name type="common">Blackwell switchgrass</name>
    <dbReference type="NCBI Taxonomy" id="38727"/>
    <lineage>
        <taxon>Eukaryota</taxon>
        <taxon>Viridiplantae</taxon>
        <taxon>Streptophyta</taxon>
        <taxon>Embryophyta</taxon>
        <taxon>Tracheophyta</taxon>
        <taxon>Spermatophyta</taxon>
        <taxon>Magnoliopsida</taxon>
        <taxon>Liliopsida</taxon>
        <taxon>Poales</taxon>
        <taxon>Poaceae</taxon>
        <taxon>PACMAD clade</taxon>
        <taxon>Panicoideae</taxon>
        <taxon>Panicodae</taxon>
        <taxon>Paniceae</taxon>
        <taxon>Panicinae</taxon>
        <taxon>Panicum</taxon>
        <taxon>Panicum sect. Hiantes</taxon>
    </lineage>
</organism>
<gene>
    <name evidence="1" type="ORF">PVAP13_1KG341705</name>
</gene>